<proteinExistence type="predicted"/>
<dbReference type="AlphaFoldDB" id="A0A1B7MI72"/>
<name>A0A1B7MI72_9AGAM</name>
<sequence length="121" mass="13138">MPLTMHISAMTQKTVDQLEASEKLSSPPPSYMDSSPAVHLSNSDYVHQQSGGGRRHQSPPVELTPTRLRSTLKVTSQDVGVVKGASMRRQVYQFPSPSMQGSAPPRFETSSSASAHISLCR</sequence>
<accession>A0A1B7MI72</accession>
<evidence type="ECO:0000313" key="2">
    <source>
        <dbReference type="EMBL" id="OAX32294.1"/>
    </source>
</evidence>
<reference evidence="2 3" key="1">
    <citation type="submission" date="2016-06" db="EMBL/GenBank/DDBJ databases">
        <title>Comparative genomics of the ectomycorrhizal sister species Rhizopogon vinicolor and Rhizopogon vesiculosus (Basidiomycota: Boletales) reveals a divergence of the mating type B locus.</title>
        <authorList>
            <consortium name="DOE Joint Genome Institute"/>
            <person name="Mujic A.B."/>
            <person name="Kuo A."/>
            <person name="Tritt A."/>
            <person name="Lipzen A."/>
            <person name="Chen C."/>
            <person name="Johnson J."/>
            <person name="Sharma A."/>
            <person name="Barry K."/>
            <person name="Grigoriev I.V."/>
            <person name="Spatafora J.W."/>
        </authorList>
    </citation>
    <scope>NUCLEOTIDE SEQUENCE [LARGE SCALE GENOMIC DNA]</scope>
    <source>
        <strain evidence="2 3">AM-OR11-026</strain>
    </source>
</reference>
<dbReference type="Proteomes" id="UP000092154">
    <property type="component" value="Unassembled WGS sequence"/>
</dbReference>
<feature type="region of interest" description="Disordered" evidence="1">
    <location>
        <begin position="94"/>
        <end position="121"/>
    </location>
</feature>
<dbReference type="OrthoDB" id="2614979at2759"/>
<organism evidence="2 3">
    <name type="scientific">Rhizopogon vinicolor AM-OR11-026</name>
    <dbReference type="NCBI Taxonomy" id="1314800"/>
    <lineage>
        <taxon>Eukaryota</taxon>
        <taxon>Fungi</taxon>
        <taxon>Dikarya</taxon>
        <taxon>Basidiomycota</taxon>
        <taxon>Agaricomycotina</taxon>
        <taxon>Agaricomycetes</taxon>
        <taxon>Agaricomycetidae</taxon>
        <taxon>Boletales</taxon>
        <taxon>Suillineae</taxon>
        <taxon>Rhizopogonaceae</taxon>
        <taxon>Rhizopogon</taxon>
    </lineage>
</organism>
<evidence type="ECO:0000313" key="3">
    <source>
        <dbReference type="Proteomes" id="UP000092154"/>
    </source>
</evidence>
<dbReference type="EMBL" id="KV449054">
    <property type="protein sequence ID" value="OAX32294.1"/>
    <property type="molecule type" value="Genomic_DNA"/>
</dbReference>
<gene>
    <name evidence="2" type="ORF">K503DRAFT_805335</name>
</gene>
<feature type="region of interest" description="Disordered" evidence="1">
    <location>
        <begin position="1"/>
        <end position="67"/>
    </location>
</feature>
<keyword evidence="3" id="KW-1185">Reference proteome</keyword>
<evidence type="ECO:0000256" key="1">
    <source>
        <dbReference type="SAM" id="MobiDB-lite"/>
    </source>
</evidence>
<feature type="compositionally biased region" description="Polar residues" evidence="1">
    <location>
        <begin position="40"/>
        <end position="49"/>
    </location>
</feature>
<protein>
    <submittedName>
        <fullName evidence="2">Uncharacterized protein</fullName>
    </submittedName>
</protein>
<dbReference type="InParanoid" id="A0A1B7MI72"/>